<name>A0A918VTD6_9HYPH</name>
<accession>A0A918VTD6</accession>
<dbReference type="SUPFAM" id="SSF53448">
    <property type="entry name" value="Nucleotide-diphospho-sugar transferases"/>
    <property type="match status" value="1"/>
</dbReference>
<reference evidence="1" key="2">
    <citation type="submission" date="2020-09" db="EMBL/GenBank/DDBJ databases">
        <authorList>
            <person name="Sun Q."/>
            <person name="Kim S."/>
        </authorList>
    </citation>
    <scope>NUCLEOTIDE SEQUENCE</scope>
    <source>
        <strain evidence="1">KCTC 32437</strain>
    </source>
</reference>
<comment type="caution">
    <text evidence="1">The sequence shown here is derived from an EMBL/GenBank/DDBJ whole genome shotgun (WGS) entry which is preliminary data.</text>
</comment>
<protein>
    <submittedName>
        <fullName evidence="1">Uncharacterized protein</fullName>
    </submittedName>
</protein>
<keyword evidence="2" id="KW-1185">Reference proteome</keyword>
<evidence type="ECO:0000313" key="1">
    <source>
        <dbReference type="EMBL" id="GHA22150.1"/>
    </source>
</evidence>
<dbReference type="Proteomes" id="UP000646579">
    <property type="component" value="Unassembled WGS sequence"/>
</dbReference>
<dbReference type="InterPro" id="IPR029044">
    <property type="entry name" value="Nucleotide-diphossugar_trans"/>
</dbReference>
<dbReference type="EMBL" id="BMZE01000002">
    <property type="protein sequence ID" value="GHA22150.1"/>
    <property type="molecule type" value="Genomic_DNA"/>
</dbReference>
<evidence type="ECO:0000313" key="2">
    <source>
        <dbReference type="Proteomes" id="UP000646579"/>
    </source>
</evidence>
<dbReference type="Gene3D" id="3.90.550.20">
    <property type="match status" value="1"/>
</dbReference>
<dbReference type="AlphaFoldDB" id="A0A918VTD6"/>
<reference evidence="1" key="1">
    <citation type="journal article" date="2014" name="Int. J. Syst. Evol. Microbiol.">
        <title>Complete genome sequence of Corynebacterium casei LMG S-19264T (=DSM 44701T), isolated from a smear-ripened cheese.</title>
        <authorList>
            <consortium name="US DOE Joint Genome Institute (JGI-PGF)"/>
            <person name="Walter F."/>
            <person name="Albersmeier A."/>
            <person name="Kalinowski J."/>
            <person name="Ruckert C."/>
        </authorList>
    </citation>
    <scope>NUCLEOTIDE SEQUENCE</scope>
    <source>
        <strain evidence="1">KCTC 32437</strain>
    </source>
</reference>
<gene>
    <name evidence="1" type="ORF">GCM10007989_16910</name>
</gene>
<organism evidence="1 2">
    <name type="scientific">Devosia pacifica</name>
    <dbReference type="NCBI Taxonomy" id="1335967"/>
    <lineage>
        <taxon>Bacteria</taxon>
        <taxon>Pseudomonadati</taxon>
        <taxon>Pseudomonadota</taxon>
        <taxon>Alphaproteobacteria</taxon>
        <taxon>Hyphomicrobiales</taxon>
        <taxon>Devosiaceae</taxon>
        <taxon>Devosia</taxon>
    </lineage>
</organism>
<sequence length="268" mass="30005">MSLLPIVSFWHGQLSFLERVCIASFLEKGHRFILFAYDEVGPVPKGTELRDASELVPQDQMFFYKGNRTPAVFADYMRLVLMERGTGIWADCDVYCVRPFENLPEYVFGIEAEPSWRNGFTAQINNAVFLCPPECDLLHALKAVFAPGAIPPGLPPWRALEVRIRKALGEDLPVHHMQFGATGPAPLNYYVRTLGLEPFIRSRMTFYPMPYGTATALLEPGSDIAGRIGAETLGIHMWHSALTGRRSGQMLTPQPGSFFAREIERLGV</sequence>
<proteinExistence type="predicted"/>